<name>A0ABW1IKN3_9BACL</name>
<dbReference type="EMBL" id="JBHSQV010000028">
    <property type="protein sequence ID" value="MFC5985585.1"/>
    <property type="molecule type" value="Genomic_DNA"/>
</dbReference>
<dbReference type="SUPFAM" id="SSF47413">
    <property type="entry name" value="lambda repressor-like DNA-binding domains"/>
    <property type="match status" value="1"/>
</dbReference>
<feature type="domain" description="HTH cro/C1-type" evidence="3">
    <location>
        <begin position="7"/>
        <end position="61"/>
    </location>
</feature>
<feature type="transmembrane region" description="Helical" evidence="2">
    <location>
        <begin position="109"/>
        <end position="131"/>
    </location>
</feature>
<keyword evidence="2" id="KW-0812">Transmembrane</keyword>
<dbReference type="RefSeq" id="WP_379892569.1">
    <property type="nucleotide sequence ID" value="NZ_CBCSCT010000018.1"/>
</dbReference>
<evidence type="ECO:0000259" key="3">
    <source>
        <dbReference type="PROSITE" id="PS50943"/>
    </source>
</evidence>
<reference evidence="5" key="1">
    <citation type="journal article" date="2019" name="Int. J. Syst. Evol. Microbiol.">
        <title>The Global Catalogue of Microorganisms (GCM) 10K type strain sequencing project: providing services to taxonomists for standard genome sequencing and annotation.</title>
        <authorList>
            <consortium name="The Broad Institute Genomics Platform"/>
            <consortium name="The Broad Institute Genome Sequencing Center for Infectious Disease"/>
            <person name="Wu L."/>
            <person name="Ma J."/>
        </authorList>
    </citation>
    <scope>NUCLEOTIDE SEQUENCE [LARGE SCALE GENOMIC DNA]</scope>
    <source>
        <strain evidence="5">CCM 8749</strain>
    </source>
</reference>
<sequence length="135" mass="15627">MEFGNKLKHLREQQGWSQDDLAQRLNVSRQAVYKWESNKGYPDIQNLIAISDLFEVTIDELIREDHDLQNKISIDEDEESFEQLSDPGFYLGLVIILLGLFVFDNSSGLLIIGMLVMVFFTDIIQSIRSFIKNLK</sequence>
<proteinExistence type="predicted"/>
<dbReference type="Gene3D" id="1.10.260.40">
    <property type="entry name" value="lambda repressor-like DNA-binding domains"/>
    <property type="match status" value="1"/>
</dbReference>
<keyword evidence="5" id="KW-1185">Reference proteome</keyword>
<keyword evidence="2" id="KW-1133">Transmembrane helix</keyword>
<dbReference type="PROSITE" id="PS50943">
    <property type="entry name" value="HTH_CROC1"/>
    <property type="match status" value="1"/>
</dbReference>
<evidence type="ECO:0000256" key="2">
    <source>
        <dbReference type="SAM" id="Phobius"/>
    </source>
</evidence>
<dbReference type="PANTHER" id="PTHR46558">
    <property type="entry name" value="TRACRIPTIONAL REGULATORY PROTEIN-RELATED-RELATED"/>
    <property type="match status" value="1"/>
</dbReference>
<gene>
    <name evidence="4" type="ORF">ACFPXP_03920</name>
</gene>
<dbReference type="CDD" id="cd00093">
    <property type="entry name" value="HTH_XRE"/>
    <property type="match status" value="1"/>
</dbReference>
<dbReference type="PANTHER" id="PTHR46558:SF15">
    <property type="entry name" value="HELIX-TURN-HELIX DOMAIN PROTEIN"/>
    <property type="match status" value="1"/>
</dbReference>
<evidence type="ECO:0000313" key="4">
    <source>
        <dbReference type="EMBL" id="MFC5985585.1"/>
    </source>
</evidence>
<dbReference type="InterPro" id="IPR001387">
    <property type="entry name" value="Cro/C1-type_HTH"/>
</dbReference>
<evidence type="ECO:0000256" key="1">
    <source>
        <dbReference type="ARBA" id="ARBA00023125"/>
    </source>
</evidence>
<organism evidence="4 5">
    <name type="scientific">Marinicrinis lubricantis</name>
    <dbReference type="NCBI Taxonomy" id="2086470"/>
    <lineage>
        <taxon>Bacteria</taxon>
        <taxon>Bacillati</taxon>
        <taxon>Bacillota</taxon>
        <taxon>Bacilli</taxon>
        <taxon>Bacillales</taxon>
        <taxon>Paenibacillaceae</taxon>
    </lineage>
</organism>
<protein>
    <submittedName>
        <fullName evidence="4">Helix-turn-helix domain-containing protein</fullName>
    </submittedName>
</protein>
<evidence type="ECO:0000313" key="5">
    <source>
        <dbReference type="Proteomes" id="UP001596250"/>
    </source>
</evidence>
<accession>A0ABW1IKN3</accession>
<keyword evidence="1" id="KW-0238">DNA-binding</keyword>
<dbReference type="SMART" id="SM00530">
    <property type="entry name" value="HTH_XRE"/>
    <property type="match status" value="1"/>
</dbReference>
<dbReference type="Proteomes" id="UP001596250">
    <property type="component" value="Unassembled WGS sequence"/>
</dbReference>
<dbReference type="Pfam" id="PF01381">
    <property type="entry name" value="HTH_3"/>
    <property type="match status" value="1"/>
</dbReference>
<keyword evidence="2" id="KW-0472">Membrane</keyword>
<comment type="caution">
    <text evidence="4">The sequence shown here is derived from an EMBL/GenBank/DDBJ whole genome shotgun (WGS) entry which is preliminary data.</text>
</comment>
<dbReference type="InterPro" id="IPR010982">
    <property type="entry name" value="Lambda_DNA-bd_dom_sf"/>
</dbReference>